<evidence type="ECO:0000313" key="1">
    <source>
        <dbReference type="EMBL" id="JAD84511.1"/>
    </source>
</evidence>
<dbReference type="AlphaFoldDB" id="A0A0A9D9P3"/>
<name>A0A0A9D9P3_ARUDO</name>
<reference evidence="1" key="2">
    <citation type="journal article" date="2015" name="Data Brief">
        <title>Shoot transcriptome of the giant reed, Arundo donax.</title>
        <authorList>
            <person name="Barrero R.A."/>
            <person name="Guerrero F.D."/>
            <person name="Moolhuijzen P."/>
            <person name="Goolsby J.A."/>
            <person name="Tidwell J."/>
            <person name="Bellgard S.E."/>
            <person name="Bellgard M.I."/>
        </authorList>
    </citation>
    <scope>NUCLEOTIDE SEQUENCE</scope>
    <source>
        <tissue evidence="1">Shoot tissue taken approximately 20 cm above the soil surface</tissue>
    </source>
</reference>
<protein>
    <submittedName>
        <fullName evidence="1">Uncharacterized protein</fullName>
    </submittedName>
</protein>
<organism evidence="1">
    <name type="scientific">Arundo donax</name>
    <name type="common">Giant reed</name>
    <name type="synonym">Donax arundinaceus</name>
    <dbReference type="NCBI Taxonomy" id="35708"/>
    <lineage>
        <taxon>Eukaryota</taxon>
        <taxon>Viridiplantae</taxon>
        <taxon>Streptophyta</taxon>
        <taxon>Embryophyta</taxon>
        <taxon>Tracheophyta</taxon>
        <taxon>Spermatophyta</taxon>
        <taxon>Magnoliopsida</taxon>
        <taxon>Liliopsida</taxon>
        <taxon>Poales</taxon>
        <taxon>Poaceae</taxon>
        <taxon>PACMAD clade</taxon>
        <taxon>Arundinoideae</taxon>
        <taxon>Arundineae</taxon>
        <taxon>Arundo</taxon>
    </lineage>
</organism>
<proteinExistence type="predicted"/>
<reference evidence="1" key="1">
    <citation type="submission" date="2014-09" db="EMBL/GenBank/DDBJ databases">
        <authorList>
            <person name="Magalhaes I.L.F."/>
            <person name="Oliveira U."/>
            <person name="Santos F.R."/>
            <person name="Vidigal T.H.D.A."/>
            <person name="Brescovit A.D."/>
            <person name="Santos A.J."/>
        </authorList>
    </citation>
    <scope>NUCLEOTIDE SEQUENCE</scope>
    <source>
        <tissue evidence="1">Shoot tissue taken approximately 20 cm above the soil surface</tissue>
    </source>
</reference>
<sequence>MQGTKFRITHKHISSSTLSHALLTNIRDKSEIKHDSPTLSSTLSITNIDKSEEADIIICITRASSKQP</sequence>
<dbReference type="EMBL" id="GBRH01213384">
    <property type="protein sequence ID" value="JAD84511.1"/>
    <property type="molecule type" value="Transcribed_RNA"/>
</dbReference>
<accession>A0A0A9D9P3</accession>